<protein>
    <submittedName>
        <fullName evidence="3">ATP-binding protein</fullName>
    </submittedName>
</protein>
<dbReference type="AlphaFoldDB" id="A0A365HDL0"/>
<evidence type="ECO:0000256" key="1">
    <source>
        <dbReference type="ARBA" id="ARBA00022527"/>
    </source>
</evidence>
<sequence length="149" mass="15452">MSLVTLLAADPAAAQRWRRTFPGEPEQAAAARRFAAALLPDCPFLDDVLLATGEMVGNALRHTKSGRSGGRFAVEIRRTGDLIAVAVTDEGGPTEPATPDADPLAESGRGLRTVSACTTGWGWFGNETGRTVTAVFASGGPCGEAVRAL</sequence>
<keyword evidence="1" id="KW-0723">Serine/threonine-protein kinase</keyword>
<dbReference type="InterPro" id="IPR003594">
    <property type="entry name" value="HATPase_dom"/>
</dbReference>
<dbReference type="Pfam" id="PF13581">
    <property type="entry name" value="HATPase_c_2"/>
    <property type="match status" value="1"/>
</dbReference>
<keyword evidence="4" id="KW-1185">Reference proteome</keyword>
<feature type="domain" description="Histidine kinase/HSP90-like ATPase" evidence="2">
    <location>
        <begin position="21"/>
        <end position="117"/>
    </location>
</feature>
<dbReference type="InterPro" id="IPR036890">
    <property type="entry name" value="HATPase_C_sf"/>
</dbReference>
<name>A0A365HDL0_9ACTN</name>
<keyword evidence="3" id="KW-0547">Nucleotide-binding</keyword>
<dbReference type="InterPro" id="IPR050267">
    <property type="entry name" value="Anti-sigma-factor_SerPK"/>
</dbReference>
<evidence type="ECO:0000313" key="3">
    <source>
        <dbReference type="EMBL" id="RAY17129.1"/>
    </source>
</evidence>
<dbReference type="GO" id="GO:0004674">
    <property type="term" value="F:protein serine/threonine kinase activity"/>
    <property type="evidence" value="ECO:0007669"/>
    <property type="project" value="UniProtKB-KW"/>
</dbReference>
<reference evidence="3 4" key="1">
    <citation type="submission" date="2018-06" db="EMBL/GenBank/DDBJ databases">
        <title>Actinomadura craniellae sp. nov. isolated from marine sponge Craniella sp.</title>
        <authorList>
            <person name="Li L."/>
            <person name="Xu Q.H."/>
            <person name="Lin H.W."/>
            <person name="Lu Y.H."/>
        </authorList>
    </citation>
    <scope>NUCLEOTIDE SEQUENCE [LARGE SCALE GENOMIC DNA]</scope>
    <source>
        <strain evidence="3 4">LHW63021</strain>
    </source>
</reference>
<dbReference type="GO" id="GO:0005524">
    <property type="term" value="F:ATP binding"/>
    <property type="evidence" value="ECO:0007669"/>
    <property type="project" value="UniProtKB-KW"/>
</dbReference>
<keyword evidence="3" id="KW-0067">ATP-binding</keyword>
<accession>A0A365HDL0</accession>
<dbReference type="OrthoDB" id="3478281at2"/>
<organism evidence="3 4">
    <name type="scientific">Actinomadura craniellae</name>
    <dbReference type="NCBI Taxonomy" id="2231787"/>
    <lineage>
        <taxon>Bacteria</taxon>
        <taxon>Bacillati</taxon>
        <taxon>Actinomycetota</taxon>
        <taxon>Actinomycetes</taxon>
        <taxon>Streptosporangiales</taxon>
        <taxon>Thermomonosporaceae</taxon>
        <taxon>Actinomadura</taxon>
    </lineage>
</organism>
<proteinExistence type="predicted"/>
<evidence type="ECO:0000259" key="2">
    <source>
        <dbReference type="Pfam" id="PF13581"/>
    </source>
</evidence>
<dbReference type="PANTHER" id="PTHR35526:SF3">
    <property type="entry name" value="ANTI-SIGMA-F FACTOR RSBW"/>
    <property type="match status" value="1"/>
</dbReference>
<comment type="caution">
    <text evidence="3">The sequence shown here is derived from an EMBL/GenBank/DDBJ whole genome shotgun (WGS) entry which is preliminary data.</text>
</comment>
<keyword evidence="1" id="KW-0418">Kinase</keyword>
<dbReference type="Gene3D" id="3.30.565.10">
    <property type="entry name" value="Histidine kinase-like ATPase, C-terminal domain"/>
    <property type="match status" value="1"/>
</dbReference>
<gene>
    <name evidence="3" type="ORF">DPM19_02930</name>
</gene>
<dbReference type="RefSeq" id="WP_111863184.1">
    <property type="nucleotide sequence ID" value="NZ_QLYX01000001.1"/>
</dbReference>
<dbReference type="Proteomes" id="UP000251891">
    <property type="component" value="Unassembled WGS sequence"/>
</dbReference>
<dbReference type="PANTHER" id="PTHR35526">
    <property type="entry name" value="ANTI-SIGMA-F FACTOR RSBW-RELATED"/>
    <property type="match status" value="1"/>
</dbReference>
<dbReference type="EMBL" id="QLYX01000001">
    <property type="protein sequence ID" value="RAY17129.1"/>
    <property type="molecule type" value="Genomic_DNA"/>
</dbReference>
<dbReference type="SUPFAM" id="SSF55874">
    <property type="entry name" value="ATPase domain of HSP90 chaperone/DNA topoisomerase II/histidine kinase"/>
    <property type="match status" value="1"/>
</dbReference>
<evidence type="ECO:0000313" key="4">
    <source>
        <dbReference type="Proteomes" id="UP000251891"/>
    </source>
</evidence>
<dbReference type="CDD" id="cd16936">
    <property type="entry name" value="HATPase_RsbW-like"/>
    <property type="match status" value="1"/>
</dbReference>
<keyword evidence="1" id="KW-0808">Transferase</keyword>